<dbReference type="Proteomes" id="UP000242432">
    <property type="component" value="Unassembled WGS sequence"/>
</dbReference>
<feature type="transmembrane region" description="Helical" evidence="2">
    <location>
        <begin position="30"/>
        <end position="51"/>
    </location>
</feature>
<keyword evidence="5" id="KW-1185">Reference proteome</keyword>
<dbReference type="EMBL" id="FUXX01000059">
    <property type="protein sequence ID" value="SKA69418.1"/>
    <property type="molecule type" value="Genomic_DNA"/>
</dbReference>
<evidence type="ECO:0000256" key="1">
    <source>
        <dbReference type="SAM" id="MobiDB-lite"/>
    </source>
</evidence>
<evidence type="ECO:0000256" key="2">
    <source>
        <dbReference type="SAM" id="Phobius"/>
    </source>
</evidence>
<dbReference type="RefSeq" id="WP_078929511.1">
    <property type="nucleotide sequence ID" value="NZ_FUXX01000059.1"/>
</dbReference>
<sequence>MDKYKQALLVYFNKTKEFLLKKNENSKIKYKNLTVCGIGLLVFILICLMLVPSKQNDNTMMLHPNDVSSSNEEVSFADNNAVAVTPSADEENSLQIQNKPQSEDMTEEYSTSDNPADEANNEELSQNDNSAQANQEENSEQTVQSKGTYLYCGKYDSQKEASEHKATLAFSAGLISSAVKKNGNFTLKIGPFKSRDEAISAFEKMDKLSLVDECQLETE</sequence>
<gene>
    <name evidence="4" type="ORF">SAMN02745213_02211</name>
</gene>
<proteinExistence type="predicted"/>
<dbReference type="AlphaFoldDB" id="A0A1T4VX84"/>
<dbReference type="InterPro" id="IPR036680">
    <property type="entry name" value="SPOR-like_sf"/>
</dbReference>
<dbReference type="Gene3D" id="3.30.70.1070">
    <property type="entry name" value="Sporulation related repeat"/>
    <property type="match status" value="1"/>
</dbReference>
<keyword evidence="2" id="KW-0472">Membrane</keyword>
<keyword evidence="2" id="KW-0812">Transmembrane</keyword>
<feature type="compositionally biased region" description="Polar residues" evidence="1">
    <location>
        <begin position="122"/>
        <end position="144"/>
    </location>
</feature>
<feature type="region of interest" description="Disordered" evidence="1">
    <location>
        <begin position="85"/>
        <end position="144"/>
    </location>
</feature>
<evidence type="ECO:0000313" key="5">
    <source>
        <dbReference type="Proteomes" id="UP000242432"/>
    </source>
</evidence>
<evidence type="ECO:0000313" key="4">
    <source>
        <dbReference type="EMBL" id="SKA69418.1"/>
    </source>
</evidence>
<reference evidence="5" key="1">
    <citation type="submission" date="2017-02" db="EMBL/GenBank/DDBJ databases">
        <authorList>
            <person name="Varghese N."/>
            <person name="Submissions S."/>
        </authorList>
    </citation>
    <scope>NUCLEOTIDE SEQUENCE [LARGE SCALE GENOMIC DNA]</scope>
    <source>
        <strain evidence="5">DSM 3072</strain>
    </source>
</reference>
<protein>
    <recommendedName>
        <fullName evidence="3">SPOR domain-containing protein</fullName>
    </recommendedName>
</protein>
<feature type="domain" description="SPOR" evidence="3">
    <location>
        <begin position="142"/>
        <end position="219"/>
    </location>
</feature>
<dbReference type="SUPFAM" id="SSF110997">
    <property type="entry name" value="Sporulation related repeat"/>
    <property type="match status" value="1"/>
</dbReference>
<dbReference type="GO" id="GO:0042834">
    <property type="term" value="F:peptidoglycan binding"/>
    <property type="evidence" value="ECO:0007669"/>
    <property type="project" value="InterPro"/>
</dbReference>
<name>A0A1T4VX84_9GAMM</name>
<evidence type="ECO:0000259" key="3">
    <source>
        <dbReference type="PROSITE" id="PS51724"/>
    </source>
</evidence>
<dbReference type="PROSITE" id="PS51724">
    <property type="entry name" value="SPOR"/>
    <property type="match status" value="1"/>
</dbReference>
<organism evidence="4 5">
    <name type="scientific">Succinivibrio dextrinosolvens DSM 3072</name>
    <dbReference type="NCBI Taxonomy" id="1123324"/>
    <lineage>
        <taxon>Bacteria</taxon>
        <taxon>Pseudomonadati</taxon>
        <taxon>Pseudomonadota</taxon>
        <taxon>Gammaproteobacteria</taxon>
        <taxon>Aeromonadales</taxon>
        <taxon>Succinivibrionaceae</taxon>
        <taxon>Succinivibrio</taxon>
    </lineage>
</organism>
<dbReference type="InterPro" id="IPR007730">
    <property type="entry name" value="SPOR-like_dom"/>
</dbReference>
<keyword evidence="2" id="KW-1133">Transmembrane helix</keyword>
<accession>A0A1T4VX84</accession>